<evidence type="ECO:0000313" key="1">
    <source>
        <dbReference type="EMBL" id="EGG19718.1"/>
    </source>
</evidence>
<dbReference type="AlphaFoldDB" id="F4PY58"/>
<protein>
    <submittedName>
        <fullName evidence="1">Uncharacterized protein</fullName>
    </submittedName>
</protein>
<dbReference type="EMBL" id="GL883014">
    <property type="protein sequence ID" value="EGG19718.1"/>
    <property type="molecule type" value="Genomic_DNA"/>
</dbReference>
<sequence length="228" mass="27262">MMRFLLFYVTFLDIYKPTNMLKVKESVDPNEAVVENIDFQHGRVLRNHDIISRVFNETLKKKLSITTLKDVLHQFNQTVDKSSLNFNFKTYDRQSVIFQYEDKFWKGTITKEISIYKQKKTKFINIKLPNDGYVYSSKYLDDQKQNDSFIVNEETSSFITDLESLVPFEGGWVEINYKEEDSRFEIYFTDDNQESPSILTIKFEYGYYENWVNGHKYTRSELKKLLNK</sequence>
<dbReference type="KEGG" id="dfa:DFA_00296"/>
<proteinExistence type="predicted"/>
<dbReference type="GeneID" id="14871592"/>
<evidence type="ECO:0000313" key="2">
    <source>
        <dbReference type="Proteomes" id="UP000007797"/>
    </source>
</evidence>
<dbReference type="Proteomes" id="UP000007797">
    <property type="component" value="Unassembled WGS sequence"/>
</dbReference>
<gene>
    <name evidence="1" type="ORF">DFA_00296</name>
</gene>
<reference evidence="2" key="1">
    <citation type="journal article" date="2011" name="Genome Res.">
        <title>Phylogeny-wide analysis of social amoeba genomes highlights ancient origins for complex intercellular communication.</title>
        <authorList>
            <person name="Heidel A.J."/>
            <person name="Lawal H.M."/>
            <person name="Felder M."/>
            <person name="Schilde C."/>
            <person name="Helps N.R."/>
            <person name="Tunggal B."/>
            <person name="Rivero F."/>
            <person name="John U."/>
            <person name="Schleicher M."/>
            <person name="Eichinger L."/>
            <person name="Platzer M."/>
            <person name="Noegel A.A."/>
            <person name="Schaap P."/>
            <person name="Gloeckner G."/>
        </authorList>
    </citation>
    <scope>NUCLEOTIDE SEQUENCE [LARGE SCALE GENOMIC DNA]</scope>
    <source>
        <strain evidence="2">SH3</strain>
    </source>
</reference>
<name>F4PY58_CACFS</name>
<keyword evidence="2" id="KW-1185">Reference proteome</keyword>
<organism evidence="1 2">
    <name type="scientific">Cavenderia fasciculata</name>
    <name type="common">Slime mold</name>
    <name type="synonym">Dictyostelium fasciculatum</name>
    <dbReference type="NCBI Taxonomy" id="261658"/>
    <lineage>
        <taxon>Eukaryota</taxon>
        <taxon>Amoebozoa</taxon>
        <taxon>Evosea</taxon>
        <taxon>Eumycetozoa</taxon>
        <taxon>Dictyostelia</taxon>
        <taxon>Acytosteliales</taxon>
        <taxon>Cavenderiaceae</taxon>
        <taxon>Cavenderia</taxon>
    </lineage>
</organism>
<dbReference type="RefSeq" id="XP_004358012.1">
    <property type="nucleotide sequence ID" value="XM_004357955.1"/>
</dbReference>
<accession>F4PY58</accession>